<comment type="caution">
    <text evidence="1">The sequence shown here is derived from an EMBL/GenBank/DDBJ whole genome shotgun (WGS) entry which is preliminary data.</text>
</comment>
<proteinExistence type="predicted"/>
<gene>
    <name evidence="1" type="primary">POP4</name>
    <name evidence="1" type="ORF">EV182_001635</name>
</gene>
<evidence type="ECO:0000313" key="2">
    <source>
        <dbReference type="Proteomes" id="UP001145114"/>
    </source>
</evidence>
<accession>A0ACC1HIV8</accession>
<keyword evidence="1" id="KW-0378">Hydrolase</keyword>
<organism evidence="1 2">
    <name type="scientific">Spiromyces aspiralis</name>
    <dbReference type="NCBI Taxonomy" id="68401"/>
    <lineage>
        <taxon>Eukaryota</taxon>
        <taxon>Fungi</taxon>
        <taxon>Fungi incertae sedis</taxon>
        <taxon>Zoopagomycota</taxon>
        <taxon>Kickxellomycotina</taxon>
        <taxon>Kickxellomycetes</taxon>
        <taxon>Kickxellales</taxon>
        <taxon>Kickxellaceae</taxon>
        <taxon>Spiromyces</taxon>
    </lineage>
</organism>
<keyword evidence="2" id="KW-1185">Reference proteome</keyword>
<reference evidence="1" key="1">
    <citation type="submission" date="2022-06" db="EMBL/GenBank/DDBJ databases">
        <title>Phylogenomic reconstructions and comparative analyses of Kickxellomycotina fungi.</title>
        <authorList>
            <person name="Reynolds N.K."/>
            <person name="Stajich J.E."/>
            <person name="Barry K."/>
            <person name="Grigoriev I.V."/>
            <person name="Crous P."/>
            <person name="Smith M.E."/>
        </authorList>
    </citation>
    <scope>NUCLEOTIDE SEQUENCE</scope>
    <source>
        <strain evidence="1">RSA 2271</strain>
    </source>
</reference>
<dbReference type="EC" id="3.1.26.5" evidence="1"/>
<evidence type="ECO:0000313" key="1">
    <source>
        <dbReference type="EMBL" id="KAJ1675251.1"/>
    </source>
</evidence>
<protein>
    <submittedName>
        <fullName evidence="1">RNase P/RNase MRP complex subunit</fullName>
        <ecNumber evidence="1">3.1.26.5</ecNumber>
    </submittedName>
</protein>
<sequence length="249" mass="28362">MILEGKPGDDGKLPNLYSQLPDYNKKVSGMPRDVPLNPTTKKFTHDYVIRSLNPELSAKEKEKTYAERVEGKSVLLTNPLRENRRKRQRGNGEDEGEGMDKEMAVMERLLKSHRKKTLSAREQRALKVYDIPKDKQSLWVQYIMGLLSGANANACAQKLIKADYHGAIITVNKSKCPSYVGHTGIVVQETKQLFRIITQDDRLLNIPKANSTFKLEVGNRKYILYGSHMLYRASERASKKFKPKPTVDL</sequence>
<dbReference type="EMBL" id="JAMZIH010005400">
    <property type="protein sequence ID" value="KAJ1675251.1"/>
    <property type="molecule type" value="Genomic_DNA"/>
</dbReference>
<name>A0ACC1HIV8_9FUNG</name>
<dbReference type="Proteomes" id="UP001145114">
    <property type="component" value="Unassembled WGS sequence"/>
</dbReference>